<evidence type="ECO:0000256" key="1">
    <source>
        <dbReference type="SAM" id="MobiDB-lite"/>
    </source>
</evidence>
<dbReference type="AlphaFoldDB" id="A0A9P0EQL8"/>
<reference evidence="3" key="1">
    <citation type="submission" date="2019-06" db="EMBL/GenBank/DDBJ databases">
        <authorList>
            <person name="Broberg M."/>
        </authorList>
    </citation>
    <scope>NUCLEOTIDE SEQUENCE [LARGE SCALE GENOMIC DNA]</scope>
</reference>
<organism evidence="2 3">
    <name type="scientific">Clonostachys solani</name>
    <dbReference type="NCBI Taxonomy" id="160281"/>
    <lineage>
        <taxon>Eukaryota</taxon>
        <taxon>Fungi</taxon>
        <taxon>Dikarya</taxon>
        <taxon>Ascomycota</taxon>
        <taxon>Pezizomycotina</taxon>
        <taxon>Sordariomycetes</taxon>
        <taxon>Hypocreomycetidae</taxon>
        <taxon>Hypocreales</taxon>
        <taxon>Bionectriaceae</taxon>
        <taxon>Clonostachys</taxon>
    </lineage>
</organism>
<feature type="region of interest" description="Disordered" evidence="1">
    <location>
        <begin position="1"/>
        <end position="20"/>
    </location>
</feature>
<evidence type="ECO:0000313" key="3">
    <source>
        <dbReference type="Proteomes" id="UP000775872"/>
    </source>
</evidence>
<name>A0A9P0EQL8_9HYPO</name>
<keyword evidence="3" id="KW-1185">Reference proteome</keyword>
<dbReference type="OrthoDB" id="5127088at2759"/>
<gene>
    <name evidence="2" type="ORF">CSOL1703_00007130</name>
</gene>
<feature type="region of interest" description="Disordered" evidence="1">
    <location>
        <begin position="32"/>
        <end position="51"/>
    </location>
</feature>
<accession>A0A9P0EQL8</accession>
<proteinExistence type="predicted"/>
<dbReference type="InterPro" id="IPR038883">
    <property type="entry name" value="AN11006-like"/>
</dbReference>
<dbReference type="Proteomes" id="UP000775872">
    <property type="component" value="Unassembled WGS sequence"/>
</dbReference>
<dbReference type="PANTHER" id="PTHR42085">
    <property type="entry name" value="F-BOX DOMAIN-CONTAINING PROTEIN"/>
    <property type="match status" value="1"/>
</dbReference>
<evidence type="ECO:0000313" key="2">
    <source>
        <dbReference type="EMBL" id="CAH0057354.1"/>
    </source>
</evidence>
<dbReference type="PANTHER" id="PTHR42085:SF7">
    <property type="entry name" value="F-BOX DOMAIN-CONTAINING PROTEIN"/>
    <property type="match status" value="1"/>
</dbReference>
<feature type="compositionally biased region" description="Basic and acidic residues" evidence="1">
    <location>
        <begin position="1"/>
        <end position="11"/>
    </location>
</feature>
<reference evidence="2 3" key="2">
    <citation type="submission" date="2021-10" db="EMBL/GenBank/DDBJ databases">
        <authorList>
            <person name="Piombo E."/>
        </authorList>
    </citation>
    <scope>NUCLEOTIDE SEQUENCE [LARGE SCALE GENOMIC DNA]</scope>
</reference>
<sequence>MATTADHDPLRRPASAHTASCGTIRARKGTRIPDFFKPDRPPKHGPISGTSFLDLPPHIRDKIYEEAGFGGDEFIDLNLWTARDWNVRWKDDDGQPPNIDEWTEPQWCGPTLRPWRCPYNLTPFPVALLWAGSRLIHHEVQAKMYSENTFAVSLVGSQGLRPLEMLSDAALRELRVLYISICPCKCLTPYCHRLDTDHDCYEFDYRPDRGEFWESTQILVDDAPHSRPLGCISWTDKRTLSQWGKICARLRANSRPHQLSLYLAANVADPQTANRILDPLDGLPILKNLGINLGRHLKGFQKFEPKPLIRQLVQKLTDTIPPKQFPFLDLPLELQIKIIQQTRMAHYRNNHVHWLASWPHWPRNTLQACYGREHVRSYYTDPNGVVRLDEGLDDVEPLASLTAFCSLENPAAFSNLCQCTSLDALFLVSKAFSVAAHAVFFTENTFSLECSGSTLDLVATGQDHIYPLALPSFLHFLPHKYIPSLRSLRIIFPPCTPDYLAPGQSGWDEWVWSIDLLVQLADLTRLKLEIHFSDQEGDRSLVDRDPEQHQLNLEFRRARIHGDVKAEKAMLDAYKRILSPLKRPGPQLRALLVYVSWPLCGLAKERRKADERMLERMIMGQEYDSAKFGKRGSSLYCQPREHPRPY</sequence>
<protein>
    <submittedName>
        <fullName evidence="2">Uncharacterized protein</fullName>
    </submittedName>
</protein>
<comment type="caution">
    <text evidence="2">The sequence shown here is derived from an EMBL/GenBank/DDBJ whole genome shotgun (WGS) entry which is preliminary data.</text>
</comment>
<dbReference type="EMBL" id="CABFOC020000074">
    <property type="protein sequence ID" value="CAH0057354.1"/>
    <property type="molecule type" value="Genomic_DNA"/>
</dbReference>